<dbReference type="SUPFAM" id="SSF48403">
    <property type="entry name" value="Ankyrin repeat"/>
    <property type="match status" value="1"/>
</dbReference>
<dbReference type="InterPro" id="IPR036770">
    <property type="entry name" value="Ankyrin_rpt-contain_sf"/>
</dbReference>
<dbReference type="PROSITE" id="PS50088">
    <property type="entry name" value="ANK_REPEAT"/>
    <property type="match status" value="1"/>
</dbReference>
<keyword evidence="3" id="KW-0472">Membrane</keyword>
<dbReference type="InterPro" id="IPR002110">
    <property type="entry name" value="Ankyrin_rpt"/>
</dbReference>
<evidence type="ECO:0000256" key="3">
    <source>
        <dbReference type="SAM" id="Phobius"/>
    </source>
</evidence>
<evidence type="ECO:0000256" key="1">
    <source>
        <dbReference type="PROSITE-ProRule" id="PRU00023"/>
    </source>
</evidence>
<sequence>MRELAEHDAEIREEEADGDFDDELDEDEVLPDSSNSMPLTPRMKEKRVPVGAEVCAIGVYDEISRGLLPPPGTLSPTRLIAGTAGQIAAGSRTKAVSNLIGALVFLAIVHAVIFGVIWAYQNNNKEREARDRRAVNAVSTDKLSDLEALVYRGFDVNYSDAEGHTLLMMASTPEIAQYLIEHGADVNAVDPSGQTAIWFAARQGRKEIVKLLLDAGVRNPNPVSEITHRTAIEEATLRGDQGIVEMLNQALLRDGDPAVQQEEPNGQPAESDPGR</sequence>
<dbReference type="Gene3D" id="1.25.40.20">
    <property type="entry name" value="Ankyrin repeat-containing domain"/>
    <property type="match status" value="1"/>
</dbReference>
<dbReference type="PANTHER" id="PTHR24118">
    <property type="entry name" value="POTE ANKYRIN DOMAIN"/>
    <property type="match status" value="1"/>
</dbReference>
<keyword evidence="1" id="KW-0040">ANK repeat</keyword>
<proteinExistence type="predicted"/>
<gene>
    <name evidence="4" type="ORF">C5Y93_21080</name>
</gene>
<feature type="compositionally biased region" description="Acidic residues" evidence="2">
    <location>
        <begin position="11"/>
        <end position="30"/>
    </location>
</feature>
<evidence type="ECO:0000313" key="5">
    <source>
        <dbReference type="Proteomes" id="UP000237819"/>
    </source>
</evidence>
<keyword evidence="3" id="KW-0812">Transmembrane</keyword>
<dbReference type="AlphaFoldDB" id="A0A2S8GHV1"/>
<comment type="caution">
    <text evidence="4">The sequence shown here is derived from an EMBL/GenBank/DDBJ whole genome shotgun (WGS) entry which is preliminary data.</text>
</comment>
<name>A0A2S8GHV1_9BACT</name>
<dbReference type="EMBL" id="PUHZ01000021">
    <property type="protein sequence ID" value="PQO44038.1"/>
    <property type="molecule type" value="Genomic_DNA"/>
</dbReference>
<accession>A0A2S8GHV1</accession>
<organism evidence="4 5">
    <name type="scientific">Blastopirellula marina</name>
    <dbReference type="NCBI Taxonomy" id="124"/>
    <lineage>
        <taxon>Bacteria</taxon>
        <taxon>Pseudomonadati</taxon>
        <taxon>Planctomycetota</taxon>
        <taxon>Planctomycetia</taxon>
        <taxon>Pirellulales</taxon>
        <taxon>Pirellulaceae</taxon>
        <taxon>Blastopirellula</taxon>
    </lineage>
</organism>
<dbReference type="SMART" id="SM00248">
    <property type="entry name" value="ANK"/>
    <property type="match status" value="2"/>
</dbReference>
<evidence type="ECO:0000256" key="2">
    <source>
        <dbReference type="SAM" id="MobiDB-lite"/>
    </source>
</evidence>
<dbReference type="PROSITE" id="PS50297">
    <property type="entry name" value="ANK_REP_REGION"/>
    <property type="match status" value="1"/>
</dbReference>
<keyword evidence="3" id="KW-1133">Transmembrane helix</keyword>
<feature type="compositionally biased region" description="Basic and acidic residues" evidence="2">
    <location>
        <begin position="1"/>
        <end position="10"/>
    </location>
</feature>
<feature type="region of interest" description="Disordered" evidence="2">
    <location>
        <begin position="1"/>
        <end position="44"/>
    </location>
</feature>
<feature type="repeat" description="ANK" evidence="1">
    <location>
        <begin position="192"/>
        <end position="217"/>
    </location>
</feature>
<feature type="region of interest" description="Disordered" evidence="2">
    <location>
        <begin position="254"/>
        <end position="275"/>
    </location>
</feature>
<dbReference type="Pfam" id="PF12796">
    <property type="entry name" value="Ank_2"/>
    <property type="match status" value="1"/>
</dbReference>
<protein>
    <submittedName>
        <fullName evidence="4">Uncharacterized protein</fullName>
    </submittedName>
</protein>
<feature type="transmembrane region" description="Helical" evidence="3">
    <location>
        <begin position="99"/>
        <end position="120"/>
    </location>
</feature>
<dbReference type="Proteomes" id="UP000237819">
    <property type="component" value="Unassembled WGS sequence"/>
</dbReference>
<dbReference type="PANTHER" id="PTHR24118:SF99">
    <property type="entry name" value="POTE ANKYRIN DOMAIN FAMILY MEMBER 3C-RELATED"/>
    <property type="match status" value="1"/>
</dbReference>
<reference evidence="4 5" key="1">
    <citation type="submission" date="2018-02" db="EMBL/GenBank/DDBJ databases">
        <title>Comparative genomes isolates from brazilian mangrove.</title>
        <authorList>
            <person name="Araujo J.E."/>
            <person name="Taketani R.G."/>
            <person name="Silva M.C.P."/>
            <person name="Loureco M.V."/>
            <person name="Andreote F.D."/>
        </authorList>
    </citation>
    <scope>NUCLEOTIDE SEQUENCE [LARGE SCALE GENOMIC DNA]</scope>
    <source>
        <strain evidence="4 5">Nap-Phe MGV</strain>
    </source>
</reference>
<evidence type="ECO:0000313" key="4">
    <source>
        <dbReference type="EMBL" id="PQO44038.1"/>
    </source>
</evidence>